<evidence type="ECO:0000256" key="11">
    <source>
        <dbReference type="SAM" id="MobiDB-lite"/>
    </source>
</evidence>
<keyword evidence="16" id="KW-1185">Reference proteome</keyword>
<dbReference type="Pfam" id="PF02932">
    <property type="entry name" value="Neur_chan_memb"/>
    <property type="match status" value="1"/>
</dbReference>
<keyword evidence="4" id="KW-1003">Cell membrane</keyword>
<evidence type="ECO:0000313" key="16">
    <source>
        <dbReference type="Proteomes" id="UP000094527"/>
    </source>
</evidence>
<keyword evidence="3" id="KW-0813">Transport</keyword>
<protein>
    <submittedName>
        <fullName evidence="15">Glutamate-gated chloride channel</fullName>
    </submittedName>
</protein>
<evidence type="ECO:0000256" key="4">
    <source>
        <dbReference type="ARBA" id="ARBA00022475"/>
    </source>
</evidence>
<keyword evidence="8" id="KW-0406">Ion transport</keyword>
<dbReference type="GO" id="GO:0005886">
    <property type="term" value="C:plasma membrane"/>
    <property type="evidence" value="ECO:0007669"/>
    <property type="project" value="UniProtKB-SubCell"/>
</dbReference>
<sequence length="268" mass="30635">MMLNEFIRLSPNGQVMKSVRISLRLSCPMNYKKFPFDRQTCAIRLASCEKLNQITSCHSRNYYVCHALIMFIPDGYTTRDLVYIWDRDNPVQRTADGETMPTYRLEKVTPDYCDSITSTGSYSCLRVDLTFKRLFSPYLIHVYIPCTMFVIISWLSFWICHTAVTARTVLGTFLSASGSKNNVNAATGPDDHVGDVEQEIPLKDTNQSDGDKGDQGKTEKITQRARQLAENYLSKFDSLPEKIDAGSRIAFPVCFVLYNLFYWPVYSI</sequence>
<dbReference type="InterPro" id="IPR006028">
    <property type="entry name" value="GABAA/Glycine_rcpt"/>
</dbReference>
<keyword evidence="5 12" id="KW-0812">Transmembrane</keyword>
<name>A0A1D2NIV7_ORCCI</name>
<proteinExistence type="predicted"/>
<dbReference type="OrthoDB" id="442503at2759"/>
<evidence type="ECO:0000256" key="2">
    <source>
        <dbReference type="ARBA" id="ARBA00004236"/>
    </source>
</evidence>
<dbReference type="InterPro" id="IPR038050">
    <property type="entry name" value="Neuro_actylchol_rec"/>
</dbReference>
<evidence type="ECO:0000256" key="6">
    <source>
        <dbReference type="ARBA" id="ARBA00022729"/>
    </source>
</evidence>
<dbReference type="Gene3D" id="1.20.58.390">
    <property type="entry name" value="Neurotransmitter-gated ion-channel transmembrane domain"/>
    <property type="match status" value="1"/>
</dbReference>
<feature type="compositionally biased region" description="Basic and acidic residues" evidence="11">
    <location>
        <begin position="209"/>
        <end position="220"/>
    </location>
</feature>
<evidence type="ECO:0000256" key="10">
    <source>
        <dbReference type="ARBA" id="ARBA00023303"/>
    </source>
</evidence>
<organism evidence="15 16">
    <name type="scientific">Orchesella cincta</name>
    <name type="common">Springtail</name>
    <name type="synonym">Podura cincta</name>
    <dbReference type="NCBI Taxonomy" id="48709"/>
    <lineage>
        <taxon>Eukaryota</taxon>
        <taxon>Metazoa</taxon>
        <taxon>Ecdysozoa</taxon>
        <taxon>Arthropoda</taxon>
        <taxon>Hexapoda</taxon>
        <taxon>Collembola</taxon>
        <taxon>Entomobryomorpha</taxon>
        <taxon>Entomobryoidea</taxon>
        <taxon>Orchesellidae</taxon>
        <taxon>Orchesellinae</taxon>
        <taxon>Orchesella</taxon>
    </lineage>
</organism>
<dbReference type="GO" id="GO:0005254">
    <property type="term" value="F:chloride channel activity"/>
    <property type="evidence" value="ECO:0007669"/>
    <property type="project" value="UniProtKB-ARBA"/>
</dbReference>
<evidence type="ECO:0000256" key="7">
    <source>
        <dbReference type="ARBA" id="ARBA00022989"/>
    </source>
</evidence>
<keyword evidence="10" id="KW-0407">Ion channel</keyword>
<evidence type="ECO:0000256" key="5">
    <source>
        <dbReference type="ARBA" id="ARBA00022692"/>
    </source>
</evidence>
<dbReference type="AlphaFoldDB" id="A0A1D2NIV7"/>
<dbReference type="SUPFAM" id="SSF63712">
    <property type="entry name" value="Nicotinic receptor ligand binding domain-like"/>
    <property type="match status" value="1"/>
</dbReference>
<feature type="non-terminal residue" evidence="15">
    <location>
        <position position="268"/>
    </location>
</feature>
<evidence type="ECO:0000256" key="8">
    <source>
        <dbReference type="ARBA" id="ARBA00023065"/>
    </source>
</evidence>
<feature type="transmembrane region" description="Helical" evidence="12">
    <location>
        <begin position="138"/>
        <end position="159"/>
    </location>
</feature>
<evidence type="ECO:0000313" key="15">
    <source>
        <dbReference type="EMBL" id="ODN05181.1"/>
    </source>
</evidence>
<evidence type="ECO:0000256" key="9">
    <source>
        <dbReference type="ARBA" id="ARBA00023136"/>
    </source>
</evidence>
<dbReference type="GO" id="GO:0099095">
    <property type="term" value="F:ligand-gated monoatomic anion channel activity"/>
    <property type="evidence" value="ECO:0007669"/>
    <property type="project" value="UniProtKB-ARBA"/>
</dbReference>
<dbReference type="PRINTS" id="PR00253">
    <property type="entry name" value="GABAARECEPTR"/>
</dbReference>
<dbReference type="InterPro" id="IPR006029">
    <property type="entry name" value="Neurotrans-gated_channel_TM"/>
</dbReference>
<reference evidence="15 16" key="1">
    <citation type="journal article" date="2016" name="Genome Biol. Evol.">
        <title>Gene Family Evolution Reflects Adaptation to Soil Environmental Stressors in the Genome of the Collembolan Orchesella cincta.</title>
        <authorList>
            <person name="Faddeeva-Vakhrusheva A."/>
            <person name="Derks M.F."/>
            <person name="Anvar S.Y."/>
            <person name="Agamennone V."/>
            <person name="Suring W."/>
            <person name="Smit S."/>
            <person name="van Straalen N.M."/>
            <person name="Roelofs D."/>
        </authorList>
    </citation>
    <scope>NUCLEOTIDE SEQUENCE [LARGE SCALE GENOMIC DNA]</scope>
    <source>
        <tissue evidence="15">Mixed pool</tissue>
    </source>
</reference>
<dbReference type="GO" id="GO:0005230">
    <property type="term" value="F:extracellular ligand-gated monoatomic ion channel activity"/>
    <property type="evidence" value="ECO:0007669"/>
    <property type="project" value="InterPro"/>
</dbReference>
<evidence type="ECO:0000259" key="13">
    <source>
        <dbReference type="Pfam" id="PF02931"/>
    </source>
</evidence>
<evidence type="ECO:0000256" key="12">
    <source>
        <dbReference type="SAM" id="Phobius"/>
    </source>
</evidence>
<comment type="subcellular location">
    <subcellularLocation>
        <location evidence="2">Cell membrane</location>
    </subcellularLocation>
    <subcellularLocation>
        <location evidence="1">Membrane</location>
        <topology evidence="1">Multi-pass membrane protein</topology>
    </subcellularLocation>
</comment>
<feature type="domain" description="Neurotransmitter-gated ion-channel ligand-binding" evidence="13">
    <location>
        <begin position="4"/>
        <end position="48"/>
    </location>
</feature>
<evidence type="ECO:0000256" key="3">
    <source>
        <dbReference type="ARBA" id="ARBA00022448"/>
    </source>
</evidence>
<keyword evidence="9 12" id="KW-0472">Membrane</keyword>
<feature type="domain" description="Neurotransmitter-gated ion-channel transmembrane" evidence="14">
    <location>
        <begin position="142"/>
        <end position="172"/>
    </location>
</feature>
<dbReference type="Pfam" id="PF02931">
    <property type="entry name" value="Neur_chan_LBD"/>
    <property type="match status" value="1"/>
</dbReference>
<evidence type="ECO:0000259" key="14">
    <source>
        <dbReference type="Pfam" id="PF02932"/>
    </source>
</evidence>
<keyword evidence="7 12" id="KW-1133">Transmembrane helix</keyword>
<feature type="region of interest" description="Disordered" evidence="11">
    <location>
        <begin position="201"/>
        <end position="220"/>
    </location>
</feature>
<dbReference type="SUPFAM" id="SSF90112">
    <property type="entry name" value="Neurotransmitter-gated ion-channel transmembrane pore"/>
    <property type="match status" value="1"/>
</dbReference>
<dbReference type="InterPro" id="IPR006202">
    <property type="entry name" value="Neur_chan_lig-bd"/>
</dbReference>
<dbReference type="InterPro" id="IPR006201">
    <property type="entry name" value="Neur_channel"/>
</dbReference>
<dbReference type="Proteomes" id="UP000094527">
    <property type="component" value="Unassembled WGS sequence"/>
</dbReference>
<gene>
    <name evidence="15" type="ORF">Ocin01_01485</name>
</gene>
<dbReference type="EMBL" id="LJIJ01000028">
    <property type="protein sequence ID" value="ODN05181.1"/>
    <property type="molecule type" value="Genomic_DNA"/>
</dbReference>
<dbReference type="PANTHER" id="PTHR18945">
    <property type="entry name" value="NEUROTRANSMITTER GATED ION CHANNEL"/>
    <property type="match status" value="1"/>
</dbReference>
<keyword evidence="6" id="KW-0732">Signal</keyword>
<dbReference type="STRING" id="48709.A0A1D2NIV7"/>
<accession>A0A1D2NIV7</accession>
<comment type="caution">
    <text evidence="15">The sequence shown here is derived from an EMBL/GenBank/DDBJ whole genome shotgun (WGS) entry which is preliminary data.</text>
</comment>
<evidence type="ECO:0000256" key="1">
    <source>
        <dbReference type="ARBA" id="ARBA00004141"/>
    </source>
</evidence>
<dbReference type="InterPro" id="IPR036719">
    <property type="entry name" value="Neuro-gated_channel_TM_sf"/>
</dbReference>
<dbReference type="InterPro" id="IPR036734">
    <property type="entry name" value="Neur_chan_lig-bd_sf"/>
</dbReference>
<dbReference type="GO" id="GO:0004888">
    <property type="term" value="F:transmembrane signaling receptor activity"/>
    <property type="evidence" value="ECO:0007669"/>
    <property type="project" value="InterPro"/>
</dbReference>
<dbReference type="Gene3D" id="2.70.170.10">
    <property type="entry name" value="Neurotransmitter-gated ion-channel ligand-binding domain"/>
    <property type="match status" value="1"/>
</dbReference>